<dbReference type="InterPro" id="IPR046784">
    <property type="entry name" value="Eap1"/>
</dbReference>
<gene>
    <name evidence="2" type="ORF">DM01DRAFT_1406377</name>
</gene>
<dbReference type="EMBL" id="MCGT01000009">
    <property type="protein sequence ID" value="ORX56932.1"/>
    <property type="molecule type" value="Genomic_DNA"/>
</dbReference>
<accession>A0A1X2GM30</accession>
<keyword evidence="3" id="KW-1185">Reference proteome</keyword>
<dbReference type="OrthoDB" id="2504266at2759"/>
<proteinExistence type="predicted"/>
<feature type="region of interest" description="Disordered" evidence="1">
    <location>
        <begin position="113"/>
        <end position="225"/>
    </location>
</feature>
<comment type="caution">
    <text evidence="2">The sequence shown here is derived from an EMBL/GenBank/DDBJ whole genome shotgun (WGS) entry which is preliminary data.</text>
</comment>
<dbReference type="AlphaFoldDB" id="A0A1X2GM30"/>
<feature type="compositionally biased region" description="Basic and acidic residues" evidence="1">
    <location>
        <begin position="123"/>
        <end position="140"/>
    </location>
</feature>
<feature type="compositionally biased region" description="Basic and acidic residues" evidence="1">
    <location>
        <begin position="244"/>
        <end position="253"/>
    </location>
</feature>
<dbReference type="STRING" id="101127.A0A1X2GM30"/>
<feature type="region of interest" description="Disordered" evidence="1">
    <location>
        <begin position="65"/>
        <end position="101"/>
    </location>
</feature>
<feature type="compositionally biased region" description="Basic and acidic residues" evidence="1">
    <location>
        <begin position="191"/>
        <end position="225"/>
    </location>
</feature>
<feature type="compositionally biased region" description="Pro residues" evidence="1">
    <location>
        <begin position="550"/>
        <end position="570"/>
    </location>
</feature>
<reference evidence="2 3" key="1">
    <citation type="submission" date="2016-07" db="EMBL/GenBank/DDBJ databases">
        <title>Pervasive Adenine N6-methylation of Active Genes in Fungi.</title>
        <authorList>
            <consortium name="DOE Joint Genome Institute"/>
            <person name="Mondo S.J."/>
            <person name="Dannebaum R.O."/>
            <person name="Kuo R.C."/>
            <person name="Labutti K."/>
            <person name="Haridas S."/>
            <person name="Kuo A."/>
            <person name="Salamov A."/>
            <person name="Ahrendt S.R."/>
            <person name="Lipzen A."/>
            <person name="Sullivan W."/>
            <person name="Andreopoulos W.B."/>
            <person name="Clum A."/>
            <person name="Lindquist E."/>
            <person name="Daum C."/>
            <person name="Ramamoorthy G.K."/>
            <person name="Gryganskyi A."/>
            <person name="Culley D."/>
            <person name="Magnuson J.K."/>
            <person name="James T.Y."/>
            <person name="O'Malley M.A."/>
            <person name="Stajich J.E."/>
            <person name="Spatafora J.W."/>
            <person name="Visel A."/>
            <person name="Grigoriev I.V."/>
        </authorList>
    </citation>
    <scope>NUCLEOTIDE SEQUENCE [LARGE SCALE GENOMIC DNA]</scope>
    <source>
        <strain evidence="2 3">NRRL 3301</strain>
    </source>
</reference>
<feature type="compositionally biased region" description="Low complexity" evidence="1">
    <location>
        <begin position="406"/>
        <end position="415"/>
    </location>
</feature>
<feature type="compositionally biased region" description="Pro residues" evidence="1">
    <location>
        <begin position="499"/>
        <end position="531"/>
    </location>
</feature>
<dbReference type="Pfam" id="PF20566">
    <property type="entry name" value="Eap1"/>
    <property type="match status" value="1"/>
</dbReference>
<feature type="compositionally biased region" description="Low complexity" evidence="1">
    <location>
        <begin position="532"/>
        <end position="549"/>
    </location>
</feature>
<feature type="region of interest" description="Disordered" evidence="1">
    <location>
        <begin position="244"/>
        <end position="266"/>
    </location>
</feature>
<dbReference type="Proteomes" id="UP000242146">
    <property type="component" value="Unassembled WGS sequence"/>
</dbReference>
<evidence type="ECO:0000313" key="2">
    <source>
        <dbReference type="EMBL" id="ORX56932.1"/>
    </source>
</evidence>
<name>A0A1X2GM30_9FUNG</name>
<feature type="compositionally biased region" description="Low complexity" evidence="1">
    <location>
        <begin position="169"/>
        <end position="184"/>
    </location>
</feature>
<feature type="region of interest" description="Disordered" evidence="1">
    <location>
        <begin position="1"/>
        <end position="22"/>
    </location>
</feature>
<evidence type="ECO:0000256" key="1">
    <source>
        <dbReference type="SAM" id="MobiDB-lite"/>
    </source>
</evidence>
<evidence type="ECO:0000313" key="3">
    <source>
        <dbReference type="Proteomes" id="UP000242146"/>
    </source>
</evidence>
<feature type="compositionally biased region" description="Polar residues" evidence="1">
    <location>
        <begin position="358"/>
        <end position="368"/>
    </location>
</feature>
<protein>
    <submittedName>
        <fullName evidence="2">Uncharacterized protein</fullName>
    </submittedName>
</protein>
<sequence>MSENQPSDCINESASDPSSTSTIRYSKETLIALYQSPLVSKPESMPPLTTWFGEEAGSPTMAKLLLNGSLPTNQPQPQQPQQHDIKDTALYPPKTNFASSLYGGMKRSMENQYNVKASPGRIRQSEDSNRQHRRGFDKNGYHNTNNSNNNSNSNSSNNNNNKQGYVSYHNNHGNLQNNTNNNSNNHRRHNDRIAGRKEYPRPHHGRIDNTDNHVPEWMDYNPEDKNDKMKDLEAWKSSMKQKEALEKAQEEVVHTPPQDHPSTPTSIFESPDATPFGQASPGFNKVDQLFSNLDISSSLFEKSSTESNKRGSRFAKFFNKRDEEPLATKSISVNDLFQPPPPASPKRALSEEELLQSFGANRTPTSELPTMGFDKVLQILSQPKPKVHSPPQPSTESTGPSPPLAAPAVDLPAAVQEQAHQPPHHLLSQPLRPHPMSPSKADSPVIKPKFANLPTSVLRQMTRDKRSPSKSSPVLKQSHFPSPKAYPSDLASPMESGFMPPPNMSQQPRPLPPHLQPLPHPQPPFPPPMMGIPPMMSPDAIPMHMQRPFMPMPPHPQMHPNPIMHPPPFPMLHRDQPNHPWPQ</sequence>
<feature type="compositionally biased region" description="Low complexity" evidence="1">
    <location>
        <begin position="145"/>
        <end position="161"/>
    </location>
</feature>
<organism evidence="2 3">
    <name type="scientific">Hesseltinella vesiculosa</name>
    <dbReference type="NCBI Taxonomy" id="101127"/>
    <lineage>
        <taxon>Eukaryota</taxon>
        <taxon>Fungi</taxon>
        <taxon>Fungi incertae sedis</taxon>
        <taxon>Mucoromycota</taxon>
        <taxon>Mucoromycotina</taxon>
        <taxon>Mucoromycetes</taxon>
        <taxon>Mucorales</taxon>
        <taxon>Cunninghamellaceae</taxon>
        <taxon>Hesseltinella</taxon>
    </lineage>
</organism>
<feature type="region of interest" description="Disordered" evidence="1">
    <location>
        <begin position="328"/>
        <end position="583"/>
    </location>
</feature>